<keyword evidence="4" id="KW-1185">Reference proteome</keyword>
<dbReference type="Gene3D" id="3.30.565.10">
    <property type="entry name" value="Histidine kinase-like ATPase, C-terminal domain"/>
    <property type="match status" value="1"/>
</dbReference>
<evidence type="ECO:0000313" key="3">
    <source>
        <dbReference type="EMBL" id="MFA1537625.1"/>
    </source>
</evidence>
<dbReference type="RefSeq" id="WP_371946964.1">
    <property type="nucleotide sequence ID" value="NZ_JAXCEI010000001.1"/>
</dbReference>
<dbReference type="InterPro" id="IPR050267">
    <property type="entry name" value="Anti-sigma-factor_SerPK"/>
</dbReference>
<evidence type="ECO:0000259" key="2">
    <source>
        <dbReference type="Pfam" id="PF13581"/>
    </source>
</evidence>
<dbReference type="PANTHER" id="PTHR35526">
    <property type="entry name" value="ANTI-SIGMA-F FACTOR RSBW-RELATED"/>
    <property type="match status" value="1"/>
</dbReference>
<dbReference type="Proteomes" id="UP001569963">
    <property type="component" value="Unassembled WGS sequence"/>
</dbReference>
<keyword evidence="1" id="KW-0808">Transferase</keyword>
<keyword evidence="3" id="KW-0547">Nucleotide-binding</keyword>
<gene>
    <name evidence="3" type="ORF">SM611_01665</name>
</gene>
<dbReference type="GO" id="GO:0005524">
    <property type="term" value="F:ATP binding"/>
    <property type="evidence" value="ECO:0007669"/>
    <property type="project" value="UniProtKB-KW"/>
</dbReference>
<organism evidence="3 4">
    <name type="scientific">Actinomadura monticuli</name>
    <dbReference type="NCBI Taxonomy" id="3097367"/>
    <lineage>
        <taxon>Bacteria</taxon>
        <taxon>Bacillati</taxon>
        <taxon>Actinomycetota</taxon>
        <taxon>Actinomycetes</taxon>
        <taxon>Streptosporangiales</taxon>
        <taxon>Thermomonosporaceae</taxon>
        <taxon>Actinomadura</taxon>
    </lineage>
</organism>
<dbReference type="InterPro" id="IPR003594">
    <property type="entry name" value="HATPase_dom"/>
</dbReference>
<keyword evidence="1" id="KW-0723">Serine/threonine-protein kinase</keyword>
<dbReference type="EMBL" id="JAXCEI010000001">
    <property type="protein sequence ID" value="MFA1537625.1"/>
    <property type="molecule type" value="Genomic_DNA"/>
</dbReference>
<dbReference type="InterPro" id="IPR036890">
    <property type="entry name" value="HATPase_C_sf"/>
</dbReference>
<accession>A0ABV4Q5F3</accession>
<protein>
    <submittedName>
        <fullName evidence="3">ATP-binding protein</fullName>
    </submittedName>
</protein>
<proteinExistence type="predicted"/>
<evidence type="ECO:0000256" key="1">
    <source>
        <dbReference type="ARBA" id="ARBA00022527"/>
    </source>
</evidence>
<dbReference type="Pfam" id="PF13581">
    <property type="entry name" value="HATPase_c_2"/>
    <property type="match status" value="1"/>
</dbReference>
<sequence length="135" mass="14224">MRGRFLGLIVFPGAVEEVPDARHYVRSLLVRNGSPAIADDAELLACECVSNAIRFTRSGAGGGRVAVKLLGLDDALRVEILDEGGATSVPAPRGRPDSAEAESGRGLHLLDALAKEWGSLPYGPGALTWFTIART</sequence>
<reference evidence="3 4" key="1">
    <citation type="submission" date="2023-11" db="EMBL/GenBank/DDBJ databases">
        <title>Actinomadura monticuli sp. nov., isolated from volcanic ash.</title>
        <authorList>
            <person name="Lee S.D."/>
            <person name="Yang H."/>
            <person name="Kim I.S."/>
        </authorList>
    </citation>
    <scope>NUCLEOTIDE SEQUENCE [LARGE SCALE GENOMIC DNA]</scope>
    <source>
        <strain evidence="3 4">DLS-62</strain>
    </source>
</reference>
<evidence type="ECO:0000313" key="4">
    <source>
        <dbReference type="Proteomes" id="UP001569963"/>
    </source>
</evidence>
<feature type="domain" description="Histidine kinase/HSP90-like ATPase" evidence="2">
    <location>
        <begin position="11"/>
        <end position="116"/>
    </location>
</feature>
<dbReference type="SUPFAM" id="SSF55874">
    <property type="entry name" value="ATPase domain of HSP90 chaperone/DNA topoisomerase II/histidine kinase"/>
    <property type="match status" value="1"/>
</dbReference>
<keyword evidence="1" id="KW-0418">Kinase</keyword>
<dbReference type="PANTHER" id="PTHR35526:SF3">
    <property type="entry name" value="ANTI-SIGMA-F FACTOR RSBW"/>
    <property type="match status" value="1"/>
</dbReference>
<name>A0ABV4Q5F3_9ACTN</name>
<keyword evidence="3" id="KW-0067">ATP-binding</keyword>
<dbReference type="CDD" id="cd16936">
    <property type="entry name" value="HATPase_RsbW-like"/>
    <property type="match status" value="1"/>
</dbReference>
<comment type="caution">
    <text evidence="3">The sequence shown here is derived from an EMBL/GenBank/DDBJ whole genome shotgun (WGS) entry which is preliminary data.</text>
</comment>